<gene>
    <name evidence="1" type="ORF">VFH_I127400</name>
</gene>
<dbReference type="EMBL" id="OX451735">
    <property type="protein sequence ID" value="CAI8594161.1"/>
    <property type="molecule type" value="Genomic_DNA"/>
</dbReference>
<evidence type="ECO:0000313" key="2">
    <source>
        <dbReference type="Proteomes" id="UP001157006"/>
    </source>
</evidence>
<name>A0AAV0Z6P8_VICFA</name>
<accession>A0AAV0Z6P8</accession>
<dbReference type="AlphaFoldDB" id="A0AAV0Z6P8"/>
<sequence>MHDREIDEADIPLPSCPLLLNKFLPEDEVSGGSQWSMVETAISSSENIDVTPQNKTCSTPTPFFSAHDFESEIVSFKRNLTCIDRRLHLSNHFKGFKPVSGDQDPTVTQGGALTRIYGLR</sequence>
<organism evidence="1 2">
    <name type="scientific">Vicia faba</name>
    <name type="common">Broad bean</name>
    <name type="synonym">Faba vulgaris</name>
    <dbReference type="NCBI Taxonomy" id="3906"/>
    <lineage>
        <taxon>Eukaryota</taxon>
        <taxon>Viridiplantae</taxon>
        <taxon>Streptophyta</taxon>
        <taxon>Embryophyta</taxon>
        <taxon>Tracheophyta</taxon>
        <taxon>Spermatophyta</taxon>
        <taxon>Magnoliopsida</taxon>
        <taxon>eudicotyledons</taxon>
        <taxon>Gunneridae</taxon>
        <taxon>Pentapetalae</taxon>
        <taxon>rosids</taxon>
        <taxon>fabids</taxon>
        <taxon>Fabales</taxon>
        <taxon>Fabaceae</taxon>
        <taxon>Papilionoideae</taxon>
        <taxon>50 kb inversion clade</taxon>
        <taxon>NPAAA clade</taxon>
        <taxon>Hologalegina</taxon>
        <taxon>IRL clade</taxon>
        <taxon>Fabeae</taxon>
        <taxon>Vicia</taxon>
    </lineage>
</organism>
<protein>
    <submittedName>
        <fullName evidence="1">Uncharacterized protein</fullName>
    </submittedName>
</protein>
<dbReference type="Proteomes" id="UP001157006">
    <property type="component" value="Chromosome 1S"/>
</dbReference>
<reference evidence="1 2" key="1">
    <citation type="submission" date="2023-01" db="EMBL/GenBank/DDBJ databases">
        <authorList>
            <person name="Kreplak J."/>
        </authorList>
    </citation>
    <scope>NUCLEOTIDE SEQUENCE [LARGE SCALE GENOMIC DNA]</scope>
</reference>
<evidence type="ECO:0000313" key="1">
    <source>
        <dbReference type="EMBL" id="CAI8594161.1"/>
    </source>
</evidence>
<keyword evidence="2" id="KW-1185">Reference proteome</keyword>
<proteinExistence type="predicted"/>